<dbReference type="Proteomes" id="UP000275267">
    <property type="component" value="Unassembled WGS sequence"/>
</dbReference>
<evidence type="ECO:0000313" key="1">
    <source>
        <dbReference type="EMBL" id="RLN29817.1"/>
    </source>
</evidence>
<sequence>MAARGRRLEQFPGVIECISSVLDPSADEESIQQEDNLFGWKSWEYGDSQLKDYEKVKLLDEYELKYLTKERKSLDSPCFSLRRLINTCNGFDGLVEQAMNVIRQLAVDGENRRILSNTVLHKFAVTAPLKLHSYNDDACSTCQIKYWVPWLVAAIKETNNQGQILEQGQPTGEGRSRGEEIQEEVEECLLRSAHENAIISIRHAIESIFDCLDCRAVQKRQCIQILLHLSLDMSFIMVSESRARRLTWILLANFFSAYDGSEYWMISNFADRNDFYRIRRLAGEKLLDMLREKYGIPLEGDAKSQLICLALRDLTRAFADDAEDISIRTHATIIIEGLCVAHKFQREFIMEVREILGDMIPKYMTMITAQPVQLRKAPMHAVNGAGRSGRAPPA</sequence>
<proteinExistence type="predicted"/>
<dbReference type="AlphaFoldDB" id="A0A3L6SZP1"/>
<protein>
    <submittedName>
        <fullName evidence="1">Uncharacterized protein</fullName>
    </submittedName>
</protein>
<accession>A0A3L6SZP1</accession>
<name>A0A3L6SZP1_PANMI</name>
<evidence type="ECO:0000313" key="2">
    <source>
        <dbReference type="Proteomes" id="UP000275267"/>
    </source>
</evidence>
<gene>
    <name evidence="1" type="ORF">C2845_PM05G01210</name>
</gene>
<dbReference type="EMBL" id="PQIB02000003">
    <property type="protein sequence ID" value="RLN29817.1"/>
    <property type="molecule type" value="Genomic_DNA"/>
</dbReference>
<dbReference type="PANTHER" id="PTHR33115:SF22">
    <property type="entry name" value="OS12G0449900 PROTEIN"/>
    <property type="match status" value="1"/>
</dbReference>
<dbReference type="STRING" id="4540.A0A3L6SZP1"/>
<comment type="caution">
    <text evidence="1">The sequence shown here is derived from an EMBL/GenBank/DDBJ whole genome shotgun (WGS) entry which is preliminary data.</text>
</comment>
<reference evidence="2" key="1">
    <citation type="journal article" date="2019" name="Nat. Commun.">
        <title>The genome of broomcorn millet.</title>
        <authorList>
            <person name="Zou C."/>
            <person name="Miki D."/>
            <person name="Li D."/>
            <person name="Tang Q."/>
            <person name="Xiao L."/>
            <person name="Rajput S."/>
            <person name="Deng P."/>
            <person name="Jia W."/>
            <person name="Huang R."/>
            <person name="Zhang M."/>
            <person name="Sun Y."/>
            <person name="Hu J."/>
            <person name="Fu X."/>
            <person name="Schnable P.S."/>
            <person name="Li F."/>
            <person name="Zhang H."/>
            <person name="Feng B."/>
            <person name="Zhu X."/>
            <person name="Liu R."/>
            <person name="Schnable J.C."/>
            <person name="Zhu J.-K."/>
            <person name="Zhang H."/>
        </authorList>
    </citation>
    <scope>NUCLEOTIDE SEQUENCE [LARGE SCALE GENOMIC DNA]</scope>
</reference>
<dbReference type="PANTHER" id="PTHR33115">
    <property type="entry name" value="ARM REPEAT SUPERFAMILY PROTEIN"/>
    <property type="match status" value="1"/>
</dbReference>
<keyword evidence="2" id="KW-1185">Reference proteome</keyword>
<organism evidence="1 2">
    <name type="scientific">Panicum miliaceum</name>
    <name type="common">Proso millet</name>
    <name type="synonym">Broomcorn millet</name>
    <dbReference type="NCBI Taxonomy" id="4540"/>
    <lineage>
        <taxon>Eukaryota</taxon>
        <taxon>Viridiplantae</taxon>
        <taxon>Streptophyta</taxon>
        <taxon>Embryophyta</taxon>
        <taxon>Tracheophyta</taxon>
        <taxon>Spermatophyta</taxon>
        <taxon>Magnoliopsida</taxon>
        <taxon>Liliopsida</taxon>
        <taxon>Poales</taxon>
        <taxon>Poaceae</taxon>
        <taxon>PACMAD clade</taxon>
        <taxon>Panicoideae</taxon>
        <taxon>Panicodae</taxon>
        <taxon>Paniceae</taxon>
        <taxon>Panicinae</taxon>
        <taxon>Panicum</taxon>
        <taxon>Panicum sect. Panicum</taxon>
    </lineage>
</organism>